<protein>
    <submittedName>
        <fullName evidence="1">Uncharacterized protein</fullName>
    </submittedName>
</protein>
<sequence length="75" mass="8481">MVKDVAVQGEGGVALAVARMTDSVLAEWQRGRQRWQSRWARRDEPVAKESLLPPNAAELLVRTDPLVAVRWRGSW</sequence>
<proteinExistence type="predicted"/>
<dbReference type="RefSeq" id="WP_147142746.1">
    <property type="nucleotide sequence ID" value="NZ_BJXA01000109.1"/>
</dbReference>
<gene>
    <name evidence="1" type="ORF">NN4_82060</name>
</gene>
<dbReference type="EMBL" id="BJXA01000109">
    <property type="protein sequence ID" value="GEM43687.1"/>
    <property type="molecule type" value="Genomic_DNA"/>
</dbReference>
<accession>A0A511MU16</accession>
<dbReference type="Proteomes" id="UP000321424">
    <property type="component" value="Unassembled WGS sequence"/>
</dbReference>
<evidence type="ECO:0000313" key="2">
    <source>
        <dbReference type="Proteomes" id="UP000321424"/>
    </source>
</evidence>
<dbReference type="OrthoDB" id="4569638at2"/>
<keyword evidence="2" id="KW-1185">Reference proteome</keyword>
<comment type="caution">
    <text evidence="1">The sequence shown here is derived from an EMBL/GenBank/DDBJ whole genome shotgun (WGS) entry which is preliminary data.</text>
</comment>
<organism evidence="1 2">
    <name type="scientific">Nocardia ninae NBRC 108245</name>
    <dbReference type="NCBI Taxonomy" id="1210091"/>
    <lineage>
        <taxon>Bacteria</taxon>
        <taxon>Bacillati</taxon>
        <taxon>Actinomycetota</taxon>
        <taxon>Actinomycetes</taxon>
        <taxon>Mycobacteriales</taxon>
        <taxon>Nocardiaceae</taxon>
        <taxon>Nocardia</taxon>
    </lineage>
</organism>
<evidence type="ECO:0000313" key="1">
    <source>
        <dbReference type="EMBL" id="GEM43687.1"/>
    </source>
</evidence>
<dbReference type="AlphaFoldDB" id="A0A511MU16"/>
<reference evidence="1 2" key="1">
    <citation type="submission" date="2019-07" db="EMBL/GenBank/DDBJ databases">
        <title>Whole genome shotgun sequence of Nocardia ninae NBRC 108245.</title>
        <authorList>
            <person name="Hosoyama A."/>
            <person name="Uohara A."/>
            <person name="Ohji S."/>
            <person name="Ichikawa N."/>
        </authorList>
    </citation>
    <scope>NUCLEOTIDE SEQUENCE [LARGE SCALE GENOMIC DNA]</scope>
    <source>
        <strain evidence="1 2">NBRC 108245</strain>
    </source>
</reference>
<name>A0A511MU16_9NOCA</name>